<reference evidence="3 4" key="1">
    <citation type="submission" date="2017-05" db="EMBL/GenBank/DDBJ databases">
        <title>PacBio assembly of a Plasmodium knowlesi genome sequence with Hi-C correction and manual annotation of the SICAvar gene family.</title>
        <authorList>
            <person name="Lapp S.A."/>
            <person name="Geraldo J.A."/>
            <person name="Chien J.-T."/>
            <person name="Ay F."/>
            <person name="Pakala S.B."/>
            <person name="Batugedara G."/>
            <person name="Humphrey J.C."/>
            <person name="Debarry J.D."/>
            <person name="Le Roch K.G."/>
            <person name="Galinski M.R."/>
            <person name="Kissinger J.C."/>
        </authorList>
    </citation>
    <scope>NUCLEOTIDE SEQUENCE [LARGE SCALE GENOMIC DNA]</scope>
    <source>
        <strain evidence="4">Malayan Strain Pk1 (A+)</strain>
    </source>
</reference>
<proteinExistence type="predicted"/>
<keyword evidence="1" id="KW-1133">Transmembrane helix</keyword>
<comment type="caution">
    <text evidence="3">The sequence shown here is derived from an EMBL/GenBank/DDBJ whole genome shotgun (WGS) entry which is preliminary data.</text>
</comment>
<dbReference type="VEuPathDB" id="PlasmoDB:PKNOH_S140219000"/>
<evidence type="ECO:0000313" key="4">
    <source>
        <dbReference type="Proteomes" id="UP000195012"/>
    </source>
</evidence>
<keyword evidence="2" id="KW-0732">Signal</keyword>
<feature type="transmembrane region" description="Helical" evidence="1">
    <location>
        <begin position="110"/>
        <end position="128"/>
    </location>
</feature>
<organism evidence="3 4">
    <name type="scientific">Plasmodium knowlesi</name>
    <dbReference type="NCBI Taxonomy" id="5850"/>
    <lineage>
        <taxon>Eukaryota</taxon>
        <taxon>Sar</taxon>
        <taxon>Alveolata</taxon>
        <taxon>Apicomplexa</taxon>
        <taxon>Aconoidasida</taxon>
        <taxon>Haemosporida</taxon>
        <taxon>Plasmodiidae</taxon>
        <taxon>Plasmodium</taxon>
        <taxon>Plasmodium (Plasmodium)</taxon>
    </lineage>
</organism>
<feature type="chain" id="PRO_5010999267" evidence="2">
    <location>
        <begin position="23"/>
        <end position="173"/>
    </location>
</feature>
<name>A0A1Y3DID3_PLAKN</name>
<feature type="transmembrane region" description="Helical" evidence="1">
    <location>
        <begin position="135"/>
        <end position="155"/>
    </location>
</feature>
<feature type="signal peptide" evidence="2">
    <location>
        <begin position="1"/>
        <end position="22"/>
    </location>
</feature>
<dbReference type="VEuPathDB" id="PlasmoDB:PKA1H_140006800"/>
<dbReference type="Proteomes" id="UP000195012">
    <property type="component" value="Unassembled WGS sequence"/>
</dbReference>
<evidence type="ECO:0000256" key="1">
    <source>
        <dbReference type="SAM" id="Phobius"/>
    </source>
</evidence>
<dbReference type="AlphaFoldDB" id="A0A1Y3DID3"/>
<sequence length="173" mass="20272">MARLLRIILAMAFIVWISPCSTIDPKIEKACARRPPKYWNEEIEDYPDFYFSTNHARKKSFFKKLAYPIKAIDAHLDKVVLRNMMPELEDPDEIPHTRWGHFCRFVGDNLIFAIAILFIVAGLLVIYLTDLERFIKSLVFSCAISVPIFLALIVFKKVLKVNYMYKLGLEEYY</sequence>
<evidence type="ECO:0000313" key="3">
    <source>
        <dbReference type="EMBL" id="OTN64304.1"/>
    </source>
</evidence>
<dbReference type="EMBL" id="NETL01000028">
    <property type="protein sequence ID" value="OTN64304.1"/>
    <property type="molecule type" value="Genomic_DNA"/>
</dbReference>
<protein>
    <submittedName>
        <fullName evidence="3">Uncharacterized protein</fullName>
    </submittedName>
</protein>
<keyword evidence="1" id="KW-0812">Transmembrane</keyword>
<dbReference type="VEuPathDB" id="PlasmoDB:PKNH_1401900"/>
<evidence type="ECO:0000256" key="2">
    <source>
        <dbReference type="SAM" id="SignalP"/>
    </source>
</evidence>
<accession>A0A1Y3DID3</accession>
<keyword evidence="1" id="KW-0472">Membrane</keyword>
<gene>
    <name evidence="3" type="ORF">PKNOH_S140219000</name>
</gene>